<evidence type="ECO:0000256" key="3">
    <source>
        <dbReference type="ARBA" id="ARBA00022695"/>
    </source>
</evidence>
<proteinExistence type="inferred from homology"/>
<dbReference type="AlphaFoldDB" id="A0A844G423"/>
<dbReference type="PANTHER" id="PTHR34388:SF1">
    <property type="entry name" value="DNA POLYMERASE III SUBUNIT DELTA"/>
    <property type="match status" value="1"/>
</dbReference>
<evidence type="ECO:0000256" key="6">
    <source>
        <dbReference type="ARBA" id="ARBA00034754"/>
    </source>
</evidence>
<keyword evidence="5" id="KW-0239">DNA-directed DNA polymerase</keyword>
<dbReference type="SUPFAM" id="SSF52540">
    <property type="entry name" value="P-loop containing nucleoside triphosphate hydrolases"/>
    <property type="match status" value="1"/>
</dbReference>
<dbReference type="GO" id="GO:0006261">
    <property type="term" value="P:DNA-templated DNA replication"/>
    <property type="evidence" value="ECO:0007669"/>
    <property type="project" value="TreeGrafter"/>
</dbReference>
<dbReference type="EMBL" id="VUNS01000007">
    <property type="protein sequence ID" value="MST97129.1"/>
    <property type="molecule type" value="Genomic_DNA"/>
</dbReference>
<keyword evidence="2 8" id="KW-0808">Transferase</keyword>
<dbReference type="Proteomes" id="UP000435649">
    <property type="component" value="Unassembled WGS sequence"/>
</dbReference>
<dbReference type="GO" id="GO:0003677">
    <property type="term" value="F:DNA binding"/>
    <property type="evidence" value="ECO:0007669"/>
    <property type="project" value="InterPro"/>
</dbReference>
<reference evidence="8 9" key="1">
    <citation type="submission" date="2019-08" db="EMBL/GenBank/DDBJ databases">
        <title>In-depth cultivation of the pig gut microbiome towards novel bacterial diversity and tailored functional studies.</title>
        <authorList>
            <person name="Wylensek D."/>
            <person name="Hitch T.C.A."/>
            <person name="Clavel T."/>
        </authorList>
    </citation>
    <scope>NUCLEOTIDE SEQUENCE [LARGE SCALE GENOMIC DNA]</scope>
    <source>
        <strain evidence="8 9">BBE-744-WT-12</strain>
    </source>
</reference>
<comment type="caution">
    <text evidence="8">The sequence shown here is derived from an EMBL/GenBank/DDBJ whole genome shotgun (WGS) entry which is preliminary data.</text>
</comment>
<evidence type="ECO:0000313" key="9">
    <source>
        <dbReference type="Proteomes" id="UP000435649"/>
    </source>
</evidence>
<keyword evidence="3 8" id="KW-0548">Nucleotidyltransferase</keyword>
<evidence type="ECO:0000256" key="2">
    <source>
        <dbReference type="ARBA" id="ARBA00022679"/>
    </source>
</evidence>
<keyword evidence="4" id="KW-0235">DNA replication</keyword>
<dbReference type="PANTHER" id="PTHR34388">
    <property type="entry name" value="DNA POLYMERASE III SUBUNIT DELTA"/>
    <property type="match status" value="1"/>
</dbReference>
<evidence type="ECO:0000256" key="7">
    <source>
        <dbReference type="ARBA" id="ARBA00049244"/>
    </source>
</evidence>
<dbReference type="NCBIfam" id="TIGR01128">
    <property type="entry name" value="holA"/>
    <property type="match status" value="1"/>
</dbReference>
<dbReference type="InterPro" id="IPR005790">
    <property type="entry name" value="DNA_polIII_delta"/>
</dbReference>
<evidence type="ECO:0000313" key="8">
    <source>
        <dbReference type="EMBL" id="MST97129.1"/>
    </source>
</evidence>
<dbReference type="SUPFAM" id="SSF48019">
    <property type="entry name" value="post-AAA+ oligomerization domain-like"/>
    <property type="match status" value="1"/>
</dbReference>
<gene>
    <name evidence="8" type="primary">holA</name>
    <name evidence="8" type="ORF">FYJ85_08745</name>
</gene>
<comment type="catalytic activity">
    <reaction evidence="7">
        <text>DNA(n) + a 2'-deoxyribonucleoside 5'-triphosphate = DNA(n+1) + diphosphate</text>
        <dbReference type="Rhea" id="RHEA:22508"/>
        <dbReference type="Rhea" id="RHEA-COMP:17339"/>
        <dbReference type="Rhea" id="RHEA-COMP:17340"/>
        <dbReference type="ChEBI" id="CHEBI:33019"/>
        <dbReference type="ChEBI" id="CHEBI:61560"/>
        <dbReference type="ChEBI" id="CHEBI:173112"/>
        <dbReference type="EC" id="2.7.7.7"/>
    </reaction>
</comment>
<dbReference type="EC" id="2.7.7.7" evidence="1"/>
<dbReference type="InterPro" id="IPR008921">
    <property type="entry name" value="DNA_pol3_clamp-load_cplx_C"/>
</dbReference>
<dbReference type="Gene3D" id="1.10.8.60">
    <property type="match status" value="1"/>
</dbReference>
<sequence length="377" mass="41855">MKPARDTVILCNRQINGSGSVGKLYVITGDDEFAVKERSRALAIELGGEALEENPAVEIIPGDSDSLKPDEIARRFLEAMRTPPFLCASKLVWLRHFLNFDVFNAKDPVPVYTEVQSLLTAPLSEELTVLADGFNLDMRKQFGKALKSAKIEIEVLNLPKTNDRRYAEDRRMSIRAVCQELGKGIEGNAAAYLAETLSGDSGLLRNELEKLACYVGEAPCITLADCQAVCSRTPETVSWEFTGAITARNIPAAMRLLDVLLSQGEPEMRLMAALSGEFQKQIQTKLAMQQLNLTRVNARTFDSLPQELRDRYPDNSLLKLHPFRAFKICEGAANFTDAELVRNLELVRNANRSLVSGGGDRRIVLEQLILKLTARSQ</sequence>
<evidence type="ECO:0000256" key="4">
    <source>
        <dbReference type="ARBA" id="ARBA00022705"/>
    </source>
</evidence>
<keyword evidence="9" id="KW-1185">Reference proteome</keyword>
<dbReference type="GO" id="GO:0009360">
    <property type="term" value="C:DNA polymerase III complex"/>
    <property type="evidence" value="ECO:0007669"/>
    <property type="project" value="TreeGrafter"/>
</dbReference>
<protein>
    <recommendedName>
        <fullName evidence="1">DNA-directed DNA polymerase</fullName>
        <ecNumber evidence="1">2.7.7.7</ecNumber>
    </recommendedName>
</protein>
<evidence type="ECO:0000256" key="5">
    <source>
        <dbReference type="ARBA" id="ARBA00022932"/>
    </source>
</evidence>
<dbReference type="Gene3D" id="3.40.50.300">
    <property type="entry name" value="P-loop containing nucleotide triphosphate hydrolases"/>
    <property type="match status" value="1"/>
</dbReference>
<comment type="similarity">
    <text evidence="6">Belongs to the DNA polymerase HolA subunit family.</text>
</comment>
<dbReference type="GO" id="GO:0003887">
    <property type="term" value="F:DNA-directed DNA polymerase activity"/>
    <property type="evidence" value="ECO:0007669"/>
    <property type="project" value="UniProtKB-KW"/>
</dbReference>
<organism evidence="8 9">
    <name type="scientific">Victivallis lenta</name>
    <dbReference type="NCBI Taxonomy" id="2606640"/>
    <lineage>
        <taxon>Bacteria</taxon>
        <taxon>Pseudomonadati</taxon>
        <taxon>Lentisphaerota</taxon>
        <taxon>Lentisphaeria</taxon>
        <taxon>Victivallales</taxon>
        <taxon>Victivallaceae</taxon>
        <taxon>Victivallis</taxon>
    </lineage>
</organism>
<evidence type="ECO:0000256" key="1">
    <source>
        <dbReference type="ARBA" id="ARBA00012417"/>
    </source>
</evidence>
<dbReference type="Gene3D" id="1.20.272.10">
    <property type="match status" value="1"/>
</dbReference>
<dbReference type="InterPro" id="IPR027417">
    <property type="entry name" value="P-loop_NTPase"/>
</dbReference>
<accession>A0A844G423</accession>
<name>A0A844G423_9BACT</name>